<comment type="caution">
    <text evidence="1">The sequence shown here is derived from an EMBL/GenBank/DDBJ whole genome shotgun (WGS) entry which is preliminary data.</text>
</comment>
<proteinExistence type="predicted"/>
<organism evidence="1 2">
    <name type="scientific">Marasmius tenuissimus</name>
    <dbReference type="NCBI Taxonomy" id="585030"/>
    <lineage>
        <taxon>Eukaryota</taxon>
        <taxon>Fungi</taxon>
        <taxon>Dikarya</taxon>
        <taxon>Basidiomycota</taxon>
        <taxon>Agaricomycotina</taxon>
        <taxon>Agaricomycetes</taxon>
        <taxon>Agaricomycetidae</taxon>
        <taxon>Agaricales</taxon>
        <taxon>Marasmiineae</taxon>
        <taxon>Marasmiaceae</taxon>
        <taxon>Marasmius</taxon>
    </lineage>
</organism>
<name>A0ABR2ZCN4_9AGAR</name>
<accession>A0ABR2ZCN4</accession>
<evidence type="ECO:0000313" key="2">
    <source>
        <dbReference type="Proteomes" id="UP001437256"/>
    </source>
</evidence>
<dbReference type="EMBL" id="JBBXMP010000258">
    <property type="protein sequence ID" value="KAL0058987.1"/>
    <property type="molecule type" value="Genomic_DNA"/>
</dbReference>
<keyword evidence="2" id="KW-1185">Reference proteome</keyword>
<sequence>MDPGGAQDNSASTSSVAGNRFHNTYRGSHVSMLPVFHHRWCITLLPPVGVHQIIHSPVNNPQVHINFSGLPLSEAHFNPSELPEKERYVRLMSYLGRGSALWYPSAGMEGQSGGIRIGDVGIMRPDRPFDCLFNIRREYAADAINKSLPPDFIFYDSSPLDLEEGAYEQDPHVCVNLKRSPQSNDHCYEFESLDHSRPGAILVLPHRSRQETLRNTRGFLQFAWKHSLNWFTHAEEVQERLLTDDNLFLVTGVEKSRSWGICSFQSEQMNSPVELCFKGRTSGEGEGGRMTYSWDYTNGAKSHSYPNHNDVQVETGVEDQTVFIHGFVMTRWPVSVYSRSKNWPNVGVPHKEWPISPPWSMIT</sequence>
<protein>
    <submittedName>
        <fullName evidence="1">Uncharacterized protein</fullName>
    </submittedName>
</protein>
<gene>
    <name evidence="1" type="ORF">AAF712_014302</name>
</gene>
<evidence type="ECO:0000313" key="1">
    <source>
        <dbReference type="EMBL" id="KAL0058987.1"/>
    </source>
</evidence>
<dbReference type="Proteomes" id="UP001437256">
    <property type="component" value="Unassembled WGS sequence"/>
</dbReference>
<reference evidence="1 2" key="1">
    <citation type="submission" date="2024-05" db="EMBL/GenBank/DDBJ databases">
        <title>A draft genome resource for the thread blight pathogen Marasmius tenuissimus strain MS-2.</title>
        <authorList>
            <person name="Yulfo-Soto G.E."/>
            <person name="Baruah I.K."/>
            <person name="Amoako-Attah I."/>
            <person name="Bukari Y."/>
            <person name="Meinhardt L.W."/>
            <person name="Bailey B.A."/>
            <person name="Cohen S.P."/>
        </authorList>
    </citation>
    <scope>NUCLEOTIDE SEQUENCE [LARGE SCALE GENOMIC DNA]</scope>
    <source>
        <strain evidence="1 2">MS-2</strain>
    </source>
</reference>